<comment type="cofactor">
    <cofactor evidence="1">
        <name>Mn(2+)</name>
        <dbReference type="ChEBI" id="CHEBI:29035"/>
    </cofactor>
</comment>
<evidence type="ECO:0000256" key="15">
    <source>
        <dbReference type="ARBA" id="ARBA00065824"/>
    </source>
</evidence>
<evidence type="ECO:0000256" key="12">
    <source>
        <dbReference type="ARBA" id="ARBA00023180"/>
    </source>
</evidence>
<evidence type="ECO:0000256" key="8">
    <source>
        <dbReference type="ARBA" id="ARBA00022968"/>
    </source>
</evidence>
<dbReference type="GO" id="GO:0000139">
    <property type="term" value="C:Golgi membrane"/>
    <property type="evidence" value="ECO:0007669"/>
    <property type="project" value="UniProtKB-SubCell"/>
</dbReference>
<organism evidence="17 18">
    <name type="scientific">Coilia grayii</name>
    <name type="common">Gray's grenadier anchovy</name>
    <dbReference type="NCBI Taxonomy" id="363190"/>
    <lineage>
        <taxon>Eukaryota</taxon>
        <taxon>Metazoa</taxon>
        <taxon>Chordata</taxon>
        <taxon>Craniata</taxon>
        <taxon>Vertebrata</taxon>
        <taxon>Euteleostomi</taxon>
        <taxon>Actinopterygii</taxon>
        <taxon>Neopterygii</taxon>
        <taxon>Teleostei</taxon>
        <taxon>Clupei</taxon>
        <taxon>Clupeiformes</taxon>
        <taxon>Clupeoidei</taxon>
        <taxon>Engraulidae</taxon>
        <taxon>Coilinae</taxon>
        <taxon>Coilia</taxon>
    </lineage>
</organism>
<comment type="similarity">
    <text evidence="4 16">Belongs to the glycosyltransferase 31 family.</text>
</comment>
<dbReference type="Proteomes" id="UP001591681">
    <property type="component" value="Unassembled WGS sequence"/>
</dbReference>
<comment type="caution">
    <text evidence="17">The sequence shown here is derived from an EMBL/GenBank/DDBJ whole genome shotgun (WGS) entry which is preliminary data.</text>
</comment>
<comment type="pathway">
    <text evidence="3">Protein modification; protein glycosylation.</text>
</comment>
<dbReference type="GO" id="GO:0008532">
    <property type="term" value="F:N-acetyllactosaminide beta-1,3-N-acetylglucosaminyltransferase activity"/>
    <property type="evidence" value="ECO:0007669"/>
    <property type="project" value="UniProtKB-EC"/>
</dbReference>
<dbReference type="InterPro" id="IPR002659">
    <property type="entry name" value="Glyco_trans_31"/>
</dbReference>
<dbReference type="PANTHER" id="PTHR11214">
    <property type="entry name" value="BETA-1,3-N-ACETYLGLUCOSAMINYLTRANSFERASE"/>
    <property type="match status" value="1"/>
</dbReference>
<gene>
    <name evidence="17" type="ORF">ACEWY4_007841</name>
</gene>
<name>A0ABD1K984_9TELE</name>
<evidence type="ECO:0000256" key="2">
    <source>
        <dbReference type="ARBA" id="ARBA00004323"/>
    </source>
</evidence>
<evidence type="ECO:0000256" key="4">
    <source>
        <dbReference type="ARBA" id="ARBA00008661"/>
    </source>
</evidence>
<evidence type="ECO:0000313" key="18">
    <source>
        <dbReference type="Proteomes" id="UP001591681"/>
    </source>
</evidence>
<dbReference type="FunFam" id="3.90.550.50:FF:000010">
    <property type="entry name" value="Hexosyltransferase"/>
    <property type="match status" value="1"/>
</dbReference>
<comment type="catalytic activity">
    <reaction evidence="14">
        <text>a beta-D-galactosyl-(1-&gt;4)-N-acetyl-beta-D-glucosaminyl derivative + UDP-N-acetyl-alpha-D-glucosamine = an N-acetyl-beta-D-glucosaminyl-(1-&gt;3)-beta-D-galactosyl-(1-&gt;4)-N-acetyl-beta-D-glucosaminyl derivative + UDP + H(+)</text>
        <dbReference type="Rhea" id="RHEA:14389"/>
        <dbReference type="ChEBI" id="CHEBI:15378"/>
        <dbReference type="ChEBI" id="CHEBI:57705"/>
        <dbReference type="ChEBI" id="CHEBI:58223"/>
        <dbReference type="ChEBI" id="CHEBI:133507"/>
        <dbReference type="ChEBI" id="CHEBI:134090"/>
        <dbReference type="EC" id="2.4.1.149"/>
    </reaction>
</comment>
<reference evidence="17 18" key="1">
    <citation type="submission" date="2024-09" db="EMBL/GenBank/DDBJ databases">
        <title>A chromosome-level genome assembly of Gray's grenadier anchovy, Coilia grayii.</title>
        <authorList>
            <person name="Fu Z."/>
        </authorList>
    </citation>
    <scope>NUCLEOTIDE SEQUENCE [LARGE SCALE GENOMIC DNA]</scope>
    <source>
        <strain evidence="17">G4</strain>
        <tissue evidence="17">Muscle</tissue>
    </source>
</reference>
<keyword evidence="10 16" id="KW-0333">Golgi apparatus</keyword>
<evidence type="ECO:0000256" key="14">
    <source>
        <dbReference type="ARBA" id="ARBA00050470"/>
    </source>
</evidence>
<comment type="subunit">
    <text evidence="15">Interacts with B3GNT8; this interaction greatly increases B3GNT2 catalytic activity, independently of B3GNT8 enzymatic activity.</text>
</comment>
<keyword evidence="6" id="KW-0808">Transferase</keyword>
<evidence type="ECO:0000256" key="3">
    <source>
        <dbReference type="ARBA" id="ARBA00004922"/>
    </source>
</evidence>
<evidence type="ECO:0000256" key="6">
    <source>
        <dbReference type="ARBA" id="ARBA00022679"/>
    </source>
</evidence>
<evidence type="ECO:0000256" key="13">
    <source>
        <dbReference type="ARBA" id="ARBA00023211"/>
    </source>
</evidence>
<keyword evidence="11 16" id="KW-0472">Membrane</keyword>
<comment type="subcellular location">
    <subcellularLocation>
        <location evidence="2 16">Golgi apparatus membrane</location>
        <topology evidence="2 16">Single-pass type II membrane protein</topology>
    </subcellularLocation>
</comment>
<keyword evidence="9 16" id="KW-1133">Transmembrane helix</keyword>
<keyword evidence="8 16" id="KW-0735">Signal-anchor</keyword>
<evidence type="ECO:0000256" key="7">
    <source>
        <dbReference type="ARBA" id="ARBA00022692"/>
    </source>
</evidence>
<evidence type="ECO:0000256" key="1">
    <source>
        <dbReference type="ARBA" id="ARBA00001936"/>
    </source>
</evidence>
<evidence type="ECO:0000256" key="9">
    <source>
        <dbReference type="ARBA" id="ARBA00022989"/>
    </source>
</evidence>
<keyword evidence="12" id="KW-0325">Glycoprotein</keyword>
<evidence type="ECO:0000256" key="16">
    <source>
        <dbReference type="RuleBase" id="RU363063"/>
    </source>
</evidence>
<accession>A0ABD1K984</accession>
<dbReference type="AlphaFoldDB" id="A0ABD1K984"/>
<keyword evidence="18" id="KW-1185">Reference proteome</keyword>
<dbReference type="EC" id="2.4.1.-" evidence="16"/>
<keyword evidence="5 16" id="KW-0328">Glycosyltransferase</keyword>
<sequence length="423" mass="47968">MKSYTRLIVVALVICAGLVILYSNLIVKEVNTRTDSVDTTVKTATTDLRTIHIQSRPVGMSRPHIRIPPPHVKISPIEVSPGFKSAIPQNTAFWNRKFYAGLKKLETWNVSQLGQSSTESTESLQANIPDFNSYPALYQEFLHSMHFRTPDLLINQPNKCESNGQPDRVTLLLGIKSVARNFEERQAIRETWGHEGLYEDNLLVRRVFLLGTPSLGDPDLRSLLALEAQQFGDLLVWDFKDSFYNLTLKEHVFLKWSLQHCSQASFIFKGDDDVFVNPKAVLSYVKSLDPEKASKLYAGQIISQASPHRSPNIKYFVPPSFYDGPYPPYAGGGGFIFSGALLQSLYSVTWLIPFYPIDDVYTGMCFQALAISPEKHSGFQTFDIREQDRDNPCVYRTLLVVHRRTPQQALRLWRSMNSPLLTC</sequence>
<keyword evidence="13" id="KW-0464">Manganese</keyword>
<proteinExistence type="inferred from homology"/>
<evidence type="ECO:0000256" key="5">
    <source>
        <dbReference type="ARBA" id="ARBA00022676"/>
    </source>
</evidence>
<dbReference type="PANTHER" id="PTHR11214:SF87">
    <property type="entry name" value="UDP-GLCNAC:BETAGAL BETA-1,3-N-ACETYLGLUCOSAMINYLTRANSFERASE 8"/>
    <property type="match status" value="1"/>
</dbReference>
<feature type="transmembrane region" description="Helical" evidence="16">
    <location>
        <begin position="7"/>
        <end position="27"/>
    </location>
</feature>
<dbReference type="Gene3D" id="3.90.550.50">
    <property type="match status" value="1"/>
</dbReference>
<evidence type="ECO:0000256" key="11">
    <source>
        <dbReference type="ARBA" id="ARBA00023136"/>
    </source>
</evidence>
<dbReference type="EMBL" id="JBHFQA010000007">
    <property type="protein sequence ID" value="KAL2095693.1"/>
    <property type="molecule type" value="Genomic_DNA"/>
</dbReference>
<dbReference type="Pfam" id="PF01762">
    <property type="entry name" value="Galactosyl_T"/>
    <property type="match status" value="1"/>
</dbReference>
<evidence type="ECO:0000313" key="17">
    <source>
        <dbReference type="EMBL" id="KAL2095693.1"/>
    </source>
</evidence>
<protein>
    <recommendedName>
        <fullName evidence="16">Hexosyltransferase</fullName>
        <ecNumber evidence="16">2.4.1.-</ecNumber>
    </recommendedName>
</protein>
<keyword evidence="7 16" id="KW-0812">Transmembrane</keyword>
<evidence type="ECO:0000256" key="10">
    <source>
        <dbReference type="ARBA" id="ARBA00023034"/>
    </source>
</evidence>